<name>A0A448XGZ5_9PLAT</name>
<dbReference type="AlphaFoldDB" id="A0A448XGZ5"/>
<keyword evidence="2" id="KW-1185">Reference proteome</keyword>
<evidence type="ECO:0000313" key="1">
    <source>
        <dbReference type="EMBL" id="VEL36304.1"/>
    </source>
</evidence>
<accession>A0A448XGZ5</accession>
<gene>
    <name evidence="1" type="ORF">PXEA_LOCUS29744</name>
</gene>
<reference evidence="1" key="1">
    <citation type="submission" date="2018-11" db="EMBL/GenBank/DDBJ databases">
        <authorList>
            <consortium name="Pathogen Informatics"/>
        </authorList>
    </citation>
    <scope>NUCLEOTIDE SEQUENCE</scope>
</reference>
<protein>
    <submittedName>
        <fullName evidence="1">Uncharacterized protein</fullName>
    </submittedName>
</protein>
<evidence type="ECO:0000313" key="2">
    <source>
        <dbReference type="Proteomes" id="UP000784294"/>
    </source>
</evidence>
<dbReference type="Proteomes" id="UP000784294">
    <property type="component" value="Unassembled WGS sequence"/>
</dbReference>
<sequence>MKIELQEPLVNDFSDLAAARLTRLALINFACDLFVRLPLVAMRLRLPNRVRLTFVYK</sequence>
<organism evidence="1 2">
    <name type="scientific">Protopolystoma xenopodis</name>
    <dbReference type="NCBI Taxonomy" id="117903"/>
    <lineage>
        <taxon>Eukaryota</taxon>
        <taxon>Metazoa</taxon>
        <taxon>Spiralia</taxon>
        <taxon>Lophotrochozoa</taxon>
        <taxon>Platyhelminthes</taxon>
        <taxon>Monogenea</taxon>
        <taxon>Polyopisthocotylea</taxon>
        <taxon>Polystomatidea</taxon>
        <taxon>Polystomatidae</taxon>
        <taxon>Protopolystoma</taxon>
    </lineage>
</organism>
<dbReference type="EMBL" id="CAAALY010251897">
    <property type="protein sequence ID" value="VEL36304.1"/>
    <property type="molecule type" value="Genomic_DNA"/>
</dbReference>
<proteinExistence type="predicted"/>
<comment type="caution">
    <text evidence="1">The sequence shown here is derived from an EMBL/GenBank/DDBJ whole genome shotgun (WGS) entry which is preliminary data.</text>
</comment>